<name>A0ACB9QLZ2_9MYRT</name>
<evidence type="ECO:0000313" key="1">
    <source>
        <dbReference type="EMBL" id="KAI4367540.1"/>
    </source>
</evidence>
<protein>
    <submittedName>
        <fullName evidence="1">Uncharacterized protein</fullName>
    </submittedName>
</protein>
<dbReference type="Proteomes" id="UP001057402">
    <property type="component" value="Chromosome 6"/>
</dbReference>
<dbReference type="EMBL" id="CM042885">
    <property type="protein sequence ID" value="KAI4367540.1"/>
    <property type="molecule type" value="Genomic_DNA"/>
</dbReference>
<comment type="caution">
    <text evidence="1">The sequence shown here is derived from an EMBL/GenBank/DDBJ whole genome shotgun (WGS) entry which is preliminary data.</text>
</comment>
<organism evidence="1 2">
    <name type="scientific">Melastoma candidum</name>
    <dbReference type="NCBI Taxonomy" id="119954"/>
    <lineage>
        <taxon>Eukaryota</taxon>
        <taxon>Viridiplantae</taxon>
        <taxon>Streptophyta</taxon>
        <taxon>Embryophyta</taxon>
        <taxon>Tracheophyta</taxon>
        <taxon>Spermatophyta</taxon>
        <taxon>Magnoliopsida</taxon>
        <taxon>eudicotyledons</taxon>
        <taxon>Gunneridae</taxon>
        <taxon>Pentapetalae</taxon>
        <taxon>rosids</taxon>
        <taxon>malvids</taxon>
        <taxon>Myrtales</taxon>
        <taxon>Melastomataceae</taxon>
        <taxon>Melastomatoideae</taxon>
        <taxon>Melastomateae</taxon>
        <taxon>Melastoma</taxon>
    </lineage>
</organism>
<evidence type="ECO:0000313" key="2">
    <source>
        <dbReference type="Proteomes" id="UP001057402"/>
    </source>
</evidence>
<gene>
    <name evidence="1" type="ORF">MLD38_023269</name>
</gene>
<reference evidence="2" key="1">
    <citation type="journal article" date="2023" name="Front. Plant Sci.">
        <title>Chromosomal-level genome assembly of Melastoma candidum provides insights into trichome evolution.</title>
        <authorList>
            <person name="Zhong Y."/>
            <person name="Wu W."/>
            <person name="Sun C."/>
            <person name="Zou P."/>
            <person name="Liu Y."/>
            <person name="Dai S."/>
            <person name="Zhou R."/>
        </authorList>
    </citation>
    <scope>NUCLEOTIDE SEQUENCE [LARGE SCALE GENOMIC DNA]</scope>
</reference>
<proteinExistence type="predicted"/>
<accession>A0ACB9QLZ2</accession>
<keyword evidence="2" id="KW-1185">Reference proteome</keyword>
<sequence length="231" mass="25342">MVKMDNVSNLQVTFSKRRAGLFKKASELATLCGVEIAVIVFSPGQKPFSFGNPSLNAVINRFLNDHAPPHAVGPTDRYLEAQRKENDHLLNMELNGSLWQLDALTKHVQGIKKLARANSSQNWWEKPVDELTLPQLEQMKQAMEELRKDVARQTSEIMMDAAEASTPQHLPPQIFYGAGGSNAAGAVVLYGEKNATIAGPDFNIDWPLPQPVNMPRSVYNPSSSTGGTGCN</sequence>